<name>G9ZTI2_9LACO</name>
<dbReference type="PATRIC" id="fig|797515.3.peg.2783"/>
<keyword evidence="1" id="KW-0472">Membrane</keyword>
<protein>
    <submittedName>
        <fullName evidence="2">Uncharacterized protein</fullName>
    </submittedName>
</protein>
<sequence>MDKQSLKIGFILLVSVLGSAAMVLVSHAEMSMNLMVAFFGILGLSTLTTSQQLKQKYYPGLYFLLYLLILVEVSGFTGWIAWISYILAAAVFAGVSDHIRRTVAHVK</sequence>
<dbReference type="AlphaFoldDB" id="G9ZTI2"/>
<dbReference type="HOGENOM" id="CLU_2206674_0_0_9"/>
<keyword evidence="1" id="KW-0812">Transmembrane</keyword>
<feature type="transmembrane region" description="Helical" evidence="1">
    <location>
        <begin position="63"/>
        <end position="92"/>
    </location>
</feature>
<gene>
    <name evidence="2" type="ORF">HMPREF9103_03067</name>
</gene>
<feature type="transmembrane region" description="Helical" evidence="1">
    <location>
        <begin position="6"/>
        <end position="25"/>
    </location>
</feature>
<keyword evidence="3" id="KW-1185">Reference proteome</keyword>
<comment type="caution">
    <text evidence="2">The sequence shown here is derived from an EMBL/GenBank/DDBJ whole genome shotgun (WGS) entry which is preliminary data.</text>
</comment>
<organism evidence="2 3">
    <name type="scientific">Lentilactobacillus parafarraginis F0439</name>
    <dbReference type="NCBI Taxonomy" id="797515"/>
    <lineage>
        <taxon>Bacteria</taxon>
        <taxon>Bacillati</taxon>
        <taxon>Bacillota</taxon>
        <taxon>Bacilli</taxon>
        <taxon>Lactobacillales</taxon>
        <taxon>Lactobacillaceae</taxon>
        <taxon>Lentilactobacillus</taxon>
    </lineage>
</organism>
<dbReference type="Proteomes" id="UP000004625">
    <property type="component" value="Unassembled WGS sequence"/>
</dbReference>
<dbReference type="EMBL" id="AGEY01000210">
    <property type="protein sequence ID" value="EHL95269.1"/>
    <property type="molecule type" value="Genomic_DNA"/>
</dbReference>
<evidence type="ECO:0000313" key="2">
    <source>
        <dbReference type="EMBL" id="EHL95269.1"/>
    </source>
</evidence>
<feature type="transmembrane region" description="Helical" evidence="1">
    <location>
        <begin position="32"/>
        <end position="51"/>
    </location>
</feature>
<dbReference type="RefSeq" id="WP_008215300.1">
    <property type="nucleotide sequence ID" value="NZ_JH415062.1"/>
</dbReference>
<accession>G9ZTI2</accession>
<reference evidence="2 3" key="1">
    <citation type="submission" date="2011-09" db="EMBL/GenBank/DDBJ databases">
        <authorList>
            <person name="Weinstock G."/>
            <person name="Sodergren E."/>
            <person name="Clifton S."/>
            <person name="Fulton L."/>
            <person name="Fulton B."/>
            <person name="Courtney L."/>
            <person name="Fronick C."/>
            <person name="Harrison M."/>
            <person name="Strong C."/>
            <person name="Farmer C."/>
            <person name="Delahaunty K."/>
            <person name="Markovic C."/>
            <person name="Hall O."/>
            <person name="Minx P."/>
            <person name="Tomlinson C."/>
            <person name="Mitreva M."/>
            <person name="Hou S."/>
            <person name="Chen J."/>
            <person name="Wollam A."/>
            <person name="Pepin K.H."/>
            <person name="Johnson M."/>
            <person name="Bhonagiri V."/>
            <person name="Zhang X."/>
            <person name="Suruliraj S."/>
            <person name="Warren W."/>
            <person name="Chinwalla A."/>
            <person name="Mardis E.R."/>
            <person name="Wilson R.K."/>
        </authorList>
    </citation>
    <scope>NUCLEOTIDE SEQUENCE [LARGE SCALE GENOMIC DNA]</scope>
    <source>
        <strain evidence="2 3">F0439</strain>
    </source>
</reference>
<keyword evidence="1" id="KW-1133">Transmembrane helix</keyword>
<evidence type="ECO:0000313" key="3">
    <source>
        <dbReference type="Proteomes" id="UP000004625"/>
    </source>
</evidence>
<proteinExistence type="predicted"/>
<evidence type="ECO:0000256" key="1">
    <source>
        <dbReference type="SAM" id="Phobius"/>
    </source>
</evidence>